<dbReference type="Proteomes" id="UP000054928">
    <property type="component" value="Unassembled WGS sequence"/>
</dbReference>
<dbReference type="EMBL" id="CCYD01000553">
    <property type="protein sequence ID" value="CEG41493.1"/>
    <property type="molecule type" value="Genomic_DNA"/>
</dbReference>
<dbReference type="RefSeq" id="XP_024577862.1">
    <property type="nucleotide sequence ID" value="XM_024727268.1"/>
</dbReference>
<evidence type="ECO:0000313" key="2">
    <source>
        <dbReference type="Proteomes" id="UP000054928"/>
    </source>
</evidence>
<organism evidence="1 2">
    <name type="scientific">Plasmopara halstedii</name>
    <name type="common">Downy mildew of sunflower</name>
    <dbReference type="NCBI Taxonomy" id="4781"/>
    <lineage>
        <taxon>Eukaryota</taxon>
        <taxon>Sar</taxon>
        <taxon>Stramenopiles</taxon>
        <taxon>Oomycota</taxon>
        <taxon>Peronosporomycetes</taxon>
        <taxon>Peronosporales</taxon>
        <taxon>Peronosporaceae</taxon>
        <taxon>Plasmopara</taxon>
    </lineage>
</organism>
<protein>
    <submittedName>
        <fullName evidence="1">Uncharacterized protein</fullName>
    </submittedName>
</protein>
<sequence length="84" mass="9339">MAVSTQAFDSLVDLFVKPLLSVRNGLNVEHNFRGWAIWVKGAEVPTSASKAMDLCHVQMELSTAARLYLYNSTKNSRPTCNHLS</sequence>
<accession>A0A0P1AKT7</accession>
<dbReference type="GeneID" id="36406889"/>
<keyword evidence="2" id="KW-1185">Reference proteome</keyword>
<evidence type="ECO:0000313" key="1">
    <source>
        <dbReference type="EMBL" id="CEG41493.1"/>
    </source>
</evidence>
<proteinExistence type="predicted"/>
<dbReference type="AlphaFoldDB" id="A0A0P1AKT7"/>
<name>A0A0P1AKT7_PLAHL</name>
<reference evidence="2" key="1">
    <citation type="submission" date="2014-09" db="EMBL/GenBank/DDBJ databases">
        <authorList>
            <person name="Sharma Rahul"/>
            <person name="Thines Marco"/>
        </authorList>
    </citation>
    <scope>NUCLEOTIDE SEQUENCE [LARGE SCALE GENOMIC DNA]</scope>
</reference>